<keyword evidence="1" id="KW-0175">Coiled coil</keyword>
<gene>
    <name evidence="4" type="primary">LOC117555239</name>
</gene>
<dbReference type="Proteomes" id="UP000515161">
    <property type="component" value="Unplaced"/>
</dbReference>
<evidence type="ECO:0000313" key="3">
    <source>
        <dbReference type="Proteomes" id="UP000515161"/>
    </source>
</evidence>
<dbReference type="GeneID" id="117555239"/>
<feature type="region of interest" description="Disordered" evidence="2">
    <location>
        <begin position="1"/>
        <end position="21"/>
    </location>
</feature>
<dbReference type="InParanoid" id="A0A6P8V7Q4"/>
<evidence type="ECO:0000256" key="1">
    <source>
        <dbReference type="SAM" id="Coils"/>
    </source>
</evidence>
<feature type="region of interest" description="Disordered" evidence="2">
    <location>
        <begin position="134"/>
        <end position="196"/>
    </location>
</feature>
<feature type="coiled-coil region" evidence="1">
    <location>
        <begin position="257"/>
        <end position="287"/>
    </location>
</feature>
<sequence>MSDNCENIRDSSEEDTDQMQGVHFINLEEIMDIFEEQQQREEQEFRDSSDEDNHQMRGVHIINLERIREISEEQQQREEQEFEYGNIREREEVKRRIMELEKAYKQKREVFEQQLQLGQELEAEMNKIAAENKDFTNTEKEYRKQKAESRRKLREREDVETQERHQELMSEEESRTRRSYMKEVEDETRLLRKQKEEKTAELEQLLQGNNDKEQIQNLSEAEKESKPKLEQVQEELQRKDAEVVTISWTLIQNNNQIGERLSTIEDLRREQQELQEKLKKRQQKQILTAEKAPSTKRHWSSALDLFFQEQRELREKLNKLKPILSAQKASSTSTVRLKHGSSAMDVKDERHPKNDKWLQCLIFLWKGVKVAGYITFCVLLPVGVIASMAPDCNLPDHDCDLYNVVYDLLDSYCPHHASPV</sequence>
<organism evidence="3 4">
    <name type="scientific">Gymnodraco acuticeps</name>
    <name type="common">Antarctic dragonfish</name>
    <dbReference type="NCBI Taxonomy" id="8218"/>
    <lineage>
        <taxon>Eukaryota</taxon>
        <taxon>Metazoa</taxon>
        <taxon>Chordata</taxon>
        <taxon>Craniata</taxon>
        <taxon>Vertebrata</taxon>
        <taxon>Euteleostomi</taxon>
        <taxon>Actinopterygii</taxon>
        <taxon>Neopterygii</taxon>
        <taxon>Teleostei</taxon>
        <taxon>Neoteleostei</taxon>
        <taxon>Acanthomorphata</taxon>
        <taxon>Eupercaria</taxon>
        <taxon>Perciformes</taxon>
        <taxon>Notothenioidei</taxon>
        <taxon>Bathydraconidae</taxon>
        <taxon>Gymnodraco</taxon>
    </lineage>
</organism>
<accession>A0A6P8V7Q4</accession>
<dbReference type="AlphaFoldDB" id="A0A6P8V7Q4"/>
<name>A0A6P8V7Q4_GYMAC</name>
<dbReference type="OrthoDB" id="8954262at2759"/>
<reference evidence="4" key="1">
    <citation type="submission" date="2025-08" db="UniProtKB">
        <authorList>
            <consortium name="RefSeq"/>
        </authorList>
    </citation>
    <scope>IDENTIFICATION</scope>
</reference>
<keyword evidence="3" id="KW-1185">Reference proteome</keyword>
<feature type="compositionally biased region" description="Basic and acidic residues" evidence="2">
    <location>
        <begin position="1"/>
        <end position="11"/>
    </location>
</feature>
<dbReference type="RefSeq" id="XP_034085961.1">
    <property type="nucleotide sequence ID" value="XM_034230070.1"/>
</dbReference>
<protein>
    <submittedName>
        <fullName evidence="4">Trichohyalin-like</fullName>
    </submittedName>
</protein>
<evidence type="ECO:0000256" key="2">
    <source>
        <dbReference type="SAM" id="MobiDB-lite"/>
    </source>
</evidence>
<dbReference type="KEGG" id="gacu:117555239"/>
<evidence type="ECO:0000313" key="4">
    <source>
        <dbReference type="RefSeq" id="XP_034085961.1"/>
    </source>
</evidence>
<feature type="compositionally biased region" description="Basic and acidic residues" evidence="2">
    <location>
        <begin position="37"/>
        <end position="55"/>
    </location>
</feature>
<feature type="region of interest" description="Disordered" evidence="2">
    <location>
        <begin position="35"/>
        <end position="57"/>
    </location>
</feature>
<proteinExistence type="predicted"/>